<evidence type="ECO:0000313" key="2">
    <source>
        <dbReference type="Proteomes" id="UP000242949"/>
    </source>
</evidence>
<dbReference type="EMBL" id="FMYI01000011">
    <property type="protein sequence ID" value="SDC55282.1"/>
    <property type="molecule type" value="Genomic_DNA"/>
</dbReference>
<dbReference type="Pfam" id="PF07873">
    <property type="entry name" value="YabP"/>
    <property type="match status" value="1"/>
</dbReference>
<dbReference type="Gene3D" id="2.60.40.2000">
    <property type="match status" value="1"/>
</dbReference>
<dbReference type="OrthoDB" id="9795125at2"/>
<dbReference type="InterPro" id="IPR012504">
    <property type="entry name" value="Spore_YabP"/>
</dbReference>
<dbReference type="Proteomes" id="UP000242949">
    <property type="component" value="Unassembled WGS sequence"/>
</dbReference>
<dbReference type="GO" id="GO:0030435">
    <property type="term" value="P:sporulation resulting in formation of a cellular spore"/>
    <property type="evidence" value="ECO:0007669"/>
    <property type="project" value="InterPro"/>
</dbReference>
<sequence length="99" mass="11352">MIQETSHFTSPNAKAEHDIQIKNRQYITITGVKDVDRFDNETFLLETVSGYLMVRGENLQIKTLDVNKGRLEIKGKMIDLSYLDDQNKSAKGFLGKLFK</sequence>
<evidence type="ECO:0000313" key="1">
    <source>
        <dbReference type="EMBL" id="SDC55282.1"/>
    </source>
</evidence>
<dbReference type="InterPro" id="IPR038705">
    <property type="entry name" value="YabP_sf"/>
</dbReference>
<reference evidence="2" key="1">
    <citation type="submission" date="2016-09" db="EMBL/GenBank/DDBJ databases">
        <authorList>
            <person name="Varghese N."/>
            <person name="Submissions S."/>
        </authorList>
    </citation>
    <scope>NUCLEOTIDE SEQUENCE [LARGE SCALE GENOMIC DNA]</scope>
    <source>
        <strain evidence="2">S5</strain>
    </source>
</reference>
<keyword evidence="2" id="KW-1185">Reference proteome</keyword>
<name>A0A1G6MIC1_9BACI</name>
<dbReference type="NCBIfam" id="TIGR02892">
    <property type="entry name" value="spore_yabP"/>
    <property type="match status" value="1"/>
</dbReference>
<gene>
    <name evidence="1" type="ORF">SAMN05421734_11129</name>
</gene>
<accession>A0A1G6MIC1</accession>
<dbReference type="STRING" id="1612202.SAMN05421734_11129"/>
<dbReference type="PIRSF" id="PIRSF011576">
    <property type="entry name" value="YabP"/>
    <property type="match status" value="1"/>
</dbReference>
<proteinExistence type="predicted"/>
<dbReference type="RefSeq" id="WP_090796952.1">
    <property type="nucleotide sequence ID" value="NZ_FMYI01000011.1"/>
</dbReference>
<protein>
    <submittedName>
        <fullName evidence="1">Sporulation protein YabP</fullName>
    </submittedName>
</protein>
<dbReference type="InterPro" id="IPR022476">
    <property type="entry name" value="Spore_YabP/YqfC"/>
</dbReference>
<dbReference type="AlphaFoldDB" id="A0A1G6MIC1"/>
<organism evidence="1 2">
    <name type="scientific">Pelagirhabdus alkalitolerans</name>
    <dbReference type="NCBI Taxonomy" id="1612202"/>
    <lineage>
        <taxon>Bacteria</taxon>
        <taxon>Bacillati</taxon>
        <taxon>Bacillota</taxon>
        <taxon>Bacilli</taxon>
        <taxon>Bacillales</taxon>
        <taxon>Bacillaceae</taxon>
        <taxon>Pelagirhabdus</taxon>
    </lineage>
</organism>